<organism evidence="9 10">
    <name type="scientific">Paenibacillus albiflavus</name>
    <dbReference type="NCBI Taxonomy" id="2545760"/>
    <lineage>
        <taxon>Bacteria</taxon>
        <taxon>Bacillati</taxon>
        <taxon>Bacillota</taxon>
        <taxon>Bacilli</taxon>
        <taxon>Bacillales</taxon>
        <taxon>Paenibacillaceae</taxon>
        <taxon>Paenibacillus</taxon>
    </lineage>
</organism>
<protein>
    <submittedName>
        <fullName evidence="9">Carbohydrate ABC transporter permease</fullName>
    </submittedName>
</protein>
<dbReference type="CDD" id="cd06261">
    <property type="entry name" value="TM_PBP2"/>
    <property type="match status" value="1"/>
</dbReference>
<evidence type="ECO:0000256" key="2">
    <source>
        <dbReference type="ARBA" id="ARBA00022448"/>
    </source>
</evidence>
<dbReference type="Gene3D" id="1.10.3720.10">
    <property type="entry name" value="MetI-like"/>
    <property type="match status" value="1"/>
</dbReference>
<keyword evidence="6 7" id="KW-0472">Membrane</keyword>
<feature type="transmembrane region" description="Helical" evidence="7">
    <location>
        <begin position="109"/>
        <end position="131"/>
    </location>
</feature>
<dbReference type="PANTHER" id="PTHR43744">
    <property type="entry name" value="ABC TRANSPORTER PERMEASE PROTEIN MG189-RELATED-RELATED"/>
    <property type="match status" value="1"/>
</dbReference>
<dbReference type="PANTHER" id="PTHR43744:SF12">
    <property type="entry name" value="ABC TRANSPORTER PERMEASE PROTEIN MG189-RELATED"/>
    <property type="match status" value="1"/>
</dbReference>
<feature type="transmembrane region" description="Helical" evidence="7">
    <location>
        <begin position="12"/>
        <end position="32"/>
    </location>
</feature>
<keyword evidence="4 7" id="KW-0812">Transmembrane</keyword>
<reference evidence="9 10" key="1">
    <citation type="submission" date="2019-03" db="EMBL/GenBank/DDBJ databases">
        <authorList>
            <person name="Kim M.K.M."/>
        </authorList>
    </citation>
    <scope>NUCLEOTIDE SEQUENCE [LARGE SCALE GENOMIC DNA]</scope>
    <source>
        <strain evidence="9 10">18JY21-1</strain>
    </source>
</reference>
<keyword evidence="2 7" id="KW-0813">Transport</keyword>
<dbReference type="InterPro" id="IPR000515">
    <property type="entry name" value="MetI-like"/>
</dbReference>
<feature type="transmembrane region" description="Helical" evidence="7">
    <location>
        <begin position="244"/>
        <end position="265"/>
    </location>
</feature>
<feature type="domain" description="ABC transmembrane type-1" evidence="8">
    <location>
        <begin position="72"/>
        <end position="265"/>
    </location>
</feature>
<evidence type="ECO:0000256" key="3">
    <source>
        <dbReference type="ARBA" id="ARBA00022475"/>
    </source>
</evidence>
<evidence type="ECO:0000256" key="4">
    <source>
        <dbReference type="ARBA" id="ARBA00022692"/>
    </source>
</evidence>
<evidence type="ECO:0000313" key="9">
    <source>
        <dbReference type="EMBL" id="TCZ75318.1"/>
    </source>
</evidence>
<dbReference type="AlphaFoldDB" id="A0A4R4EBL6"/>
<comment type="caution">
    <text evidence="9">The sequence shown here is derived from an EMBL/GenBank/DDBJ whole genome shotgun (WGS) entry which is preliminary data.</text>
</comment>
<dbReference type="PROSITE" id="PS50928">
    <property type="entry name" value="ABC_TM1"/>
    <property type="match status" value="1"/>
</dbReference>
<comment type="similarity">
    <text evidence="7">Belongs to the binding-protein-dependent transport system permease family.</text>
</comment>
<accession>A0A4R4EBL6</accession>
<keyword evidence="3" id="KW-1003">Cell membrane</keyword>
<name>A0A4R4EBL6_9BACL</name>
<keyword evidence="10" id="KW-1185">Reference proteome</keyword>
<dbReference type="InterPro" id="IPR035906">
    <property type="entry name" value="MetI-like_sf"/>
</dbReference>
<evidence type="ECO:0000259" key="8">
    <source>
        <dbReference type="PROSITE" id="PS50928"/>
    </source>
</evidence>
<feature type="transmembrane region" description="Helical" evidence="7">
    <location>
        <begin position="184"/>
        <end position="206"/>
    </location>
</feature>
<dbReference type="EMBL" id="SKFG01000021">
    <property type="protein sequence ID" value="TCZ75318.1"/>
    <property type="molecule type" value="Genomic_DNA"/>
</dbReference>
<dbReference type="Proteomes" id="UP000295418">
    <property type="component" value="Unassembled WGS sequence"/>
</dbReference>
<dbReference type="GO" id="GO:0055085">
    <property type="term" value="P:transmembrane transport"/>
    <property type="evidence" value="ECO:0007669"/>
    <property type="project" value="InterPro"/>
</dbReference>
<keyword evidence="5 7" id="KW-1133">Transmembrane helix</keyword>
<feature type="transmembrane region" description="Helical" evidence="7">
    <location>
        <begin position="71"/>
        <end position="97"/>
    </location>
</feature>
<sequence>MRLLRYLSRGIVYLILVVWSFLVIYPLFWTLFGSLKDNKQFFLGKPWDLPKLPFVWENFSNVWTNYHMGGYFFNSIVVTICSSLLALILSSTTSYILARFRFMLSGTIYTLYIAAMMVPLIMGLIPLFFLLDTLQLGNSLTGLILVYAAYQLPFSIFVLVGFYKTLPREIQEASYIDGASHSGTFFRIMMPLAKPGMITITIMNFLNIWNEYIYGVVLINEPDKYTLPVGIAVMQAEMQYKTEWGPLFAALLISMIPVFIVYFMFQRQIAGGITAGAVK</sequence>
<dbReference type="Pfam" id="PF00528">
    <property type="entry name" value="BPD_transp_1"/>
    <property type="match status" value="1"/>
</dbReference>
<gene>
    <name evidence="9" type="ORF">E0485_18190</name>
</gene>
<dbReference type="GO" id="GO:0005886">
    <property type="term" value="C:plasma membrane"/>
    <property type="evidence" value="ECO:0007669"/>
    <property type="project" value="UniProtKB-SubCell"/>
</dbReference>
<proteinExistence type="inferred from homology"/>
<evidence type="ECO:0000256" key="6">
    <source>
        <dbReference type="ARBA" id="ARBA00023136"/>
    </source>
</evidence>
<evidence type="ECO:0000256" key="5">
    <source>
        <dbReference type="ARBA" id="ARBA00022989"/>
    </source>
</evidence>
<comment type="subcellular location">
    <subcellularLocation>
        <location evidence="1 7">Cell membrane</location>
        <topology evidence="1 7">Multi-pass membrane protein</topology>
    </subcellularLocation>
</comment>
<dbReference type="OrthoDB" id="187395at2"/>
<dbReference type="RefSeq" id="WP_132419486.1">
    <property type="nucleotide sequence ID" value="NZ_SKFG01000021.1"/>
</dbReference>
<feature type="transmembrane region" description="Helical" evidence="7">
    <location>
        <begin position="143"/>
        <end position="163"/>
    </location>
</feature>
<dbReference type="SUPFAM" id="SSF161098">
    <property type="entry name" value="MetI-like"/>
    <property type="match status" value="1"/>
</dbReference>
<evidence type="ECO:0000313" key="10">
    <source>
        <dbReference type="Proteomes" id="UP000295418"/>
    </source>
</evidence>
<evidence type="ECO:0000256" key="7">
    <source>
        <dbReference type="RuleBase" id="RU363032"/>
    </source>
</evidence>
<evidence type="ECO:0000256" key="1">
    <source>
        <dbReference type="ARBA" id="ARBA00004651"/>
    </source>
</evidence>